<dbReference type="GO" id="GO:0004721">
    <property type="term" value="F:phosphoprotein phosphatase activity"/>
    <property type="evidence" value="ECO:0007669"/>
    <property type="project" value="EnsemblPlants"/>
</dbReference>
<feature type="compositionally biased region" description="Low complexity" evidence="2">
    <location>
        <begin position="686"/>
        <end position="704"/>
    </location>
</feature>
<dbReference type="InterPro" id="IPR007587">
    <property type="entry name" value="SAPS"/>
</dbReference>
<dbReference type="KEGG" id="dcr:108204469"/>
<protein>
    <submittedName>
        <fullName evidence="3">Uncharacterized protein</fullName>
    </submittedName>
</protein>
<feature type="compositionally biased region" description="Polar residues" evidence="2">
    <location>
        <begin position="740"/>
        <end position="749"/>
    </location>
</feature>
<evidence type="ECO:0000313" key="3">
    <source>
        <dbReference type="EMBL" id="WOG84913.1"/>
    </source>
</evidence>
<reference evidence="3" key="1">
    <citation type="journal article" date="2016" name="Nat. Genet.">
        <title>A high-quality carrot genome assembly provides new insights into carotenoid accumulation and asterid genome evolution.</title>
        <authorList>
            <person name="Iorizzo M."/>
            <person name="Ellison S."/>
            <person name="Senalik D."/>
            <person name="Zeng P."/>
            <person name="Satapoomin P."/>
            <person name="Huang J."/>
            <person name="Bowman M."/>
            <person name="Iovene M."/>
            <person name="Sanseverino W."/>
            <person name="Cavagnaro P."/>
            <person name="Yildiz M."/>
            <person name="Macko-Podgorni A."/>
            <person name="Moranska E."/>
            <person name="Grzebelus E."/>
            <person name="Grzebelus D."/>
            <person name="Ashrafi H."/>
            <person name="Zheng Z."/>
            <person name="Cheng S."/>
            <person name="Spooner D."/>
            <person name="Van Deynze A."/>
            <person name="Simon P."/>
        </authorList>
    </citation>
    <scope>NUCLEOTIDE SEQUENCE</scope>
    <source>
        <tissue evidence="3">Leaf</tissue>
    </source>
</reference>
<keyword evidence="4" id="KW-1185">Reference proteome</keyword>
<reference evidence="3" key="2">
    <citation type="submission" date="2022-03" db="EMBL/GenBank/DDBJ databases">
        <title>Draft title - Genomic analysis of global carrot germplasm unveils the trajectory of domestication and the origin of high carotenoid orange carrot.</title>
        <authorList>
            <person name="Iorizzo M."/>
            <person name="Ellison S."/>
            <person name="Senalik D."/>
            <person name="Macko-Podgorni A."/>
            <person name="Grzebelus D."/>
            <person name="Bostan H."/>
            <person name="Rolling W."/>
            <person name="Curaba J."/>
            <person name="Simon P."/>
        </authorList>
    </citation>
    <scope>NUCLEOTIDE SEQUENCE</scope>
    <source>
        <tissue evidence="3">Leaf</tissue>
    </source>
</reference>
<dbReference type="OrthoDB" id="295029at2759"/>
<evidence type="ECO:0000313" key="4">
    <source>
        <dbReference type="Proteomes" id="UP000077755"/>
    </source>
</evidence>
<dbReference type="PANTHER" id="PTHR12634">
    <property type="entry name" value="SIT4 YEAST -ASSOCIATING PROTEIN-RELATED"/>
    <property type="match status" value="1"/>
</dbReference>
<organism evidence="3 4">
    <name type="scientific">Daucus carota subsp. sativus</name>
    <name type="common">Carrot</name>
    <dbReference type="NCBI Taxonomy" id="79200"/>
    <lineage>
        <taxon>Eukaryota</taxon>
        <taxon>Viridiplantae</taxon>
        <taxon>Streptophyta</taxon>
        <taxon>Embryophyta</taxon>
        <taxon>Tracheophyta</taxon>
        <taxon>Spermatophyta</taxon>
        <taxon>Magnoliopsida</taxon>
        <taxon>eudicotyledons</taxon>
        <taxon>Gunneridae</taxon>
        <taxon>Pentapetalae</taxon>
        <taxon>asterids</taxon>
        <taxon>campanulids</taxon>
        <taxon>Apiales</taxon>
        <taxon>Apiaceae</taxon>
        <taxon>Apioideae</taxon>
        <taxon>Scandiceae</taxon>
        <taxon>Daucinae</taxon>
        <taxon>Daucus</taxon>
        <taxon>Daucus sect. Daucus</taxon>
    </lineage>
</organism>
<dbReference type="Gramene" id="KZN11204">
    <property type="protein sequence ID" value="KZN11204"/>
    <property type="gene ID" value="DCAR_003860"/>
</dbReference>
<dbReference type="Pfam" id="PF04499">
    <property type="entry name" value="SAPS"/>
    <property type="match status" value="1"/>
</dbReference>
<dbReference type="SUPFAM" id="SSF48371">
    <property type="entry name" value="ARM repeat"/>
    <property type="match status" value="1"/>
</dbReference>
<proteinExistence type="inferred from homology"/>
<sequence length="844" mass="92844">MFWRMTGLSTASPVDTILDKDNYTLEELLDEDEIIQECKAINSRLINFLRERAQIEQLVRYIVEEAPEDAEKRRTFKFPFIACEIFTCEVDIILKALVEDDGLMDLLFSFLEPEHSHSTLLAGYFSKVVVCLLLRKTVSLMNYIRGHQDIIKKLVDLIGITSIMEVLVRLIGADEHLYTNYVESMQWLEETDVLEMVVDKFSSSDCPEVHANAAETLCAITRYAPPGLAAKISGPSFIGRLFRHALEDSRPKSVLVHSLSVCISLLDPKRLSLGTYYSYNRQMTHGSVVTANPETVEGMLESLGNLLKLLEVSSEENVLATTYGRLQPPLGKHRLKIIEFISVLVTVSSEAAEKELIRLGAINRILELFFEYPYNNFLHHHVEQIILSCLESKKAPLIKHLIHDCNLVGKILEAEKNSTLNIDVKKPTVPAEGRSPPRVGNIGHITRISNKLVQMGSNSDIQTLLQENSEWSDWYANVLLKRNTLENVYQWACGRPTALQDRTRDSDDDDYQDRDYDVAALANNLSQAFRYGIYNNDDNEEAHGSLERDDEDVYFDDESAEVVISSLRLGDDQESGSLFTNSNWFAFEDGKTGNEGMTGVAASPSPNTEDPDVTDGVVNDKLIGDGSADCGTSEVPTEKTTENSSLGDLSKDLKESAATEIEKPPEWVEWRESSDSLEPTEKNIDSAVSSTAATSSAEISDAATNSPELSEAAANIDPHDSVPESVEQTDATTVPVAPSTDISELSSVDTPPALPNDESEVELKSGDSDSSFGKADDSPSSTGQTIDVEKSNTGGLPEPVASDTSPPVCQPSEGEEVPSSLSNVDKPAETEAVTSGAAELEVEK</sequence>
<dbReference type="AlphaFoldDB" id="A0A166IJP9"/>
<feature type="compositionally biased region" description="Basic and acidic residues" evidence="2">
    <location>
        <begin position="649"/>
        <end position="684"/>
    </location>
</feature>
<feature type="region of interest" description="Disordered" evidence="2">
    <location>
        <begin position="618"/>
        <end position="844"/>
    </location>
</feature>
<gene>
    <name evidence="3" type="ORF">DCAR_0104098</name>
</gene>
<dbReference type="GO" id="GO:0019903">
    <property type="term" value="F:protein phosphatase binding"/>
    <property type="evidence" value="ECO:0007669"/>
    <property type="project" value="InterPro"/>
</dbReference>
<evidence type="ECO:0000256" key="2">
    <source>
        <dbReference type="SAM" id="MobiDB-lite"/>
    </source>
</evidence>
<comment type="similarity">
    <text evidence="1">Belongs to the SAPS family.</text>
</comment>
<dbReference type="InterPro" id="IPR016024">
    <property type="entry name" value="ARM-type_fold"/>
</dbReference>
<accession>A0A166IJP9</accession>
<name>A0A166IJP9_DAUCS</name>
<dbReference type="OMA" id="RQMTHGS"/>
<dbReference type="GO" id="GO:0019888">
    <property type="term" value="F:protein phosphatase regulator activity"/>
    <property type="evidence" value="ECO:0007669"/>
    <property type="project" value="TreeGrafter"/>
</dbReference>
<dbReference type="PANTHER" id="PTHR12634:SF37">
    <property type="entry name" value="SIT4 PHOSPHATASE-ASSOCIATED FAMILY PROTEIN"/>
    <property type="match status" value="1"/>
</dbReference>
<dbReference type="EMBL" id="CP093343">
    <property type="protein sequence ID" value="WOG84913.1"/>
    <property type="molecule type" value="Genomic_DNA"/>
</dbReference>
<dbReference type="Proteomes" id="UP000077755">
    <property type="component" value="Chromosome 1"/>
</dbReference>
<evidence type="ECO:0000256" key="1">
    <source>
        <dbReference type="ARBA" id="ARBA00006180"/>
    </source>
</evidence>